<comment type="subcellular location">
    <subcellularLocation>
        <location evidence="1">Membrane</location>
    </subcellularLocation>
</comment>
<evidence type="ECO:0000256" key="9">
    <source>
        <dbReference type="SAM" id="Phobius"/>
    </source>
</evidence>
<dbReference type="PANTHER" id="PTHR34192">
    <property type="entry name" value="PLASTOCYANIN MAJOR ISOFORM, CHLOROPLASTIC-RELATED"/>
    <property type="match status" value="1"/>
</dbReference>
<keyword evidence="3 7" id="KW-0479">Metal-binding</keyword>
<protein>
    <submittedName>
        <fullName evidence="11">Plastocyanin</fullName>
    </submittedName>
</protein>
<feature type="compositionally biased region" description="Low complexity" evidence="8">
    <location>
        <begin position="30"/>
        <end position="56"/>
    </location>
</feature>
<keyword evidence="6 9" id="KW-0472">Membrane</keyword>
<evidence type="ECO:0000256" key="7">
    <source>
        <dbReference type="PIRSR" id="PIRSR602387-1"/>
    </source>
</evidence>
<comment type="cofactor">
    <cofactor evidence="7">
        <name>Cu(2+)</name>
        <dbReference type="ChEBI" id="CHEBI:29036"/>
    </cofactor>
    <text evidence="7">The crystal structure with reduced Cu(1+) has also been determined.</text>
</comment>
<dbReference type="CDD" id="cd04220">
    <property type="entry name" value="Halocyanin"/>
    <property type="match status" value="1"/>
</dbReference>
<dbReference type="InterPro" id="IPR006311">
    <property type="entry name" value="TAT_signal"/>
</dbReference>
<dbReference type="GO" id="GO:0005507">
    <property type="term" value="F:copper ion binding"/>
    <property type="evidence" value="ECO:0007669"/>
    <property type="project" value="InterPro"/>
</dbReference>
<keyword evidence="9" id="KW-0812">Transmembrane</keyword>
<feature type="transmembrane region" description="Helical" evidence="9">
    <location>
        <begin position="193"/>
        <end position="212"/>
    </location>
</feature>
<dbReference type="PANTHER" id="PTHR34192:SF10">
    <property type="entry name" value="PLASTOCYANIN MAJOR ISOFORM, CHLOROPLASTIC-RELATED"/>
    <property type="match status" value="1"/>
</dbReference>
<feature type="region of interest" description="Disordered" evidence="8">
    <location>
        <begin position="30"/>
        <end position="86"/>
    </location>
</feature>
<dbReference type="Pfam" id="PF00127">
    <property type="entry name" value="Copper-bind"/>
    <property type="match status" value="1"/>
</dbReference>
<evidence type="ECO:0000256" key="1">
    <source>
        <dbReference type="ARBA" id="ARBA00004370"/>
    </source>
</evidence>
<proteinExistence type="predicted"/>
<evidence type="ECO:0000256" key="8">
    <source>
        <dbReference type="SAM" id="MobiDB-lite"/>
    </source>
</evidence>
<dbReference type="PROSITE" id="PS51318">
    <property type="entry name" value="TAT"/>
    <property type="match status" value="1"/>
</dbReference>
<name>A0A1N6X8M1_9EURY</name>
<evidence type="ECO:0000313" key="11">
    <source>
        <dbReference type="EMBL" id="SIQ98704.1"/>
    </source>
</evidence>
<dbReference type="SUPFAM" id="SSF49503">
    <property type="entry name" value="Cupredoxins"/>
    <property type="match status" value="1"/>
</dbReference>
<evidence type="ECO:0000313" key="12">
    <source>
        <dbReference type="Proteomes" id="UP000186914"/>
    </source>
</evidence>
<dbReference type="GO" id="GO:0016020">
    <property type="term" value="C:membrane"/>
    <property type="evidence" value="ECO:0007669"/>
    <property type="project" value="UniProtKB-SubCell"/>
</dbReference>
<feature type="compositionally biased region" description="Gly residues" evidence="8">
    <location>
        <begin position="57"/>
        <end position="80"/>
    </location>
</feature>
<feature type="domain" description="Blue (type 1) copper" evidence="10">
    <location>
        <begin position="84"/>
        <end position="172"/>
    </location>
</feature>
<gene>
    <name evidence="11" type="ORF">SAMN05421858_1036</name>
</gene>
<keyword evidence="5 7" id="KW-0186">Copper</keyword>
<evidence type="ECO:0000256" key="5">
    <source>
        <dbReference type="ARBA" id="ARBA00023008"/>
    </source>
</evidence>
<feature type="binding site" evidence="7">
    <location>
        <position position="115"/>
    </location>
    <ligand>
        <name>Cu cation</name>
        <dbReference type="ChEBI" id="CHEBI:23378"/>
    </ligand>
</feature>
<dbReference type="InterPro" id="IPR002387">
    <property type="entry name" value="Plastocyanin"/>
</dbReference>
<dbReference type="AlphaFoldDB" id="A0A1N6X8M1"/>
<keyword evidence="2" id="KW-0813">Transport</keyword>
<accession>A0A1N6X8M1</accession>
<dbReference type="RefSeq" id="WP_076428558.1">
    <property type="nucleotide sequence ID" value="NZ_FTNO01000001.1"/>
</dbReference>
<organism evidence="11 12">
    <name type="scientific">Haladaptatus litoreus</name>
    <dbReference type="NCBI Taxonomy" id="553468"/>
    <lineage>
        <taxon>Archaea</taxon>
        <taxon>Methanobacteriati</taxon>
        <taxon>Methanobacteriota</taxon>
        <taxon>Stenosarchaea group</taxon>
        <taxon>Halobacteria</taxon>
        <taxon>Halobacteriales</taxon>
        <taxon>Haladaptataceae</taxon>
        <taxon>Haladaptatus</taxon>
    </lineage>
</organism>
<keyword evidence="12" id="KW-1185">Reference proteome</keyword>
<evidence type="ECO:0000256" key="2">
    <source>
        <dbReference type="ARBA" id="ARBA00022448"/>
    </source>
</evidence>
<dbReference type="PRINTS" id="PR00157">
    <property type="entry name" value="PLASTOCYANIN"/>
</dbReference>
<feature type="binding site" evidence="7">
    <location>
        <position position="166"/>
    </location>
    <ligand>
        <name>Cu cation</name>
        <dbReference type="ChEBI" id="CHEBI:23378"/>
    </ligand>
</feature>
<dbReference type="Proteomes" id="UP000186914">
    <property type="component" value="Unassembled WGS sequence"/>
</dbReference>
<dbReference type="EMBL" id="FTNO01000001">
    <property type="protein sequence ID" value="SIQ98704.1"/>
    <property type="molecule type" value="Genomic_DNA"/>
</dbReference>
<keyword evidence="4" id="KW-0249">Electron transport</keyword>
<dbReference type="GO" id="GO:0009055">
    <property type="term" value="F:electron transfer activity"/>
    <property type="evidence" value="ECO:0007669"/>
    <property type="project" value="InterPro"/>
</dbReference>
<evidence type="ECO:0000256" key="4">
    <source>
        <dbReference type="ARBA" id="ARBA00022982"/>
    </source>
</evidence>
<evidence type="ECO:0000259" key="10">
    <source>
        <dbReference type="Pfam" id="PF00127"/>
    </source>
</evidence>
<dbReference type="OrthoDB" id="11836at2157"/>
<evidence type="ECO:0000256" key="3">
    <source>
        <dbReference type="ARBA" id="ARBA00022723"/>
    </source>
</evidence>
<feature type="binding site" evidence="7">
    <location>
        <position position="158"/>
    </location>
    <ligand>
        <name>Cu cation</name>
        <dbReference type="ChEBI" id="CHEBI:23378"/>
    </ligand>
</feature>
<keyword evidence="9" id="KW-1133">Transmembrane helix</keyword>
<dbReference type="Gene3D" id="2.60.40.420">
    <property type="entry name" value="Cupredoxins - blue copper proteins"/>
    <property type="match status" value="1"/>
</dbReference>
<dbReference type="InterPro" id="IPR008972">
    <property type="entry name" value="Cupredoxin"/>
</dbReference>
<evidence type="ECO:0000256" key="6">
    <source>
        <dbReference type="ARBA" id="ARBA00023136"/>
    </source>
</evidence>
<feature type="region of interest" description="Disordered" evidence="8">
    <location>
        <begin position="118"/>
        <end position="137"/>
    </location>
</feature>
<sequence length="223" mass="22028">MTDGEADESVTRRGFLLGSAGVAAVGAAGTAAAQDGTTTTSDGTTTGTTTSGEGTTTSGGNGTSGSEGTTTSGGGGGGGTETVVVGPGGELVFEPAELQIQPGTTVEWVWESNTHNVIPTSQPDGAGWEGSGSESETFDTGHTYSHTFDTEGSYEYECVPHATSGMTGTITVGGSEGGGEPAGPAIPESAKTLGVASTGAMVFTLGLAYFFMKFGGDYGEFDE</sequence>
<feature type="binding site" evidence="7">
    <location>
        <position position="161"/>
    </location>
    <ligand>
        <name>Cu cation</name>
        <dbReference type="ChEBI" id="CHEBI:23378"/>
    </ligand>
</feature>
<dbReference type="InterPro" id="IPR000923">
    <property type="entry name" value="BlueCu_1"/>
</dbReference>
<reference evidence="12" key="1">
    <citation type="submission" date="2017-01" db="EMBL/GenBank/DDBJ databases">
        <authorList>
            <person name="Varghese N."/>
            <person name="Submissions S."/>
        </authorList>
    </citation>
    <scope>NUCLEOTIDE SEQUENCE [LARGE SCALE GENOMIC DNA]</scope>
    <source>
        <strain evidence="12">CGMCC 1.7737</strain>
    </source>
</reference>